<keyword evidence="3" id="KW-1185">Reference proteome</keyword>
<proteinExistence type="predicted"/>
<gene>
    <name evidence="2" type="ORF">Pth03_44610</name>
</gene>
<dbReference type="AlphaFoldDB" id="A0A8J3V2D2"/>
<organism evidence="2 3">
    <name type="scientific">Planotetraspora thailandica</name>
    <dbReference type="NCBI Taxonomy" id="487172"/>
    <lineage>
        <taxon>Bacteria</taxon>
        <taxon>Bacillati</taxon>
        <taxon>Actinomycetota</taxon>
        <taxon>Actinomycetes</taxon>
        <taxon>Streptosporangiales</taxon>
        <taxon>Streptosporangiaceae</taxon>
        <taxon>Planotetraspora</taxon>
    </lineage>
</organism>
<sequence length="112" mass="12277">MQHRTDSLAARNQGAAHGVVAPFKQPADGTTLSIGNRTYNHLLRALRWLDERGLALLTERRIALQHTTLSPGRIGDLARAALVPVHFEHGKISAKSVRKRHWATCDLAPGTS</sequence>
<evidence type="ECO:0000256" key="1">
    <source>
        <dbReference type="SAM" id="MobiDB-lite"/>
    </source>
</evidence>
<accession>A0A8J3V2D2</accession>
<reference evidence="2" key="1">
    <citation type="submission" date="2021-01" db="EMBL/GenBank/DDBJ databases">
        <title>Whole genome shotgun sequence of Planotetraspora thailandica NBRC 104271.</title>
        <authorList>
            <person name="Komaki H."/>
            <person name="Tamura T."/>
        </authorList>
    </citation>
    <scope>NUCLEOTIDE SEQUENCE</scope>
    <source>
        <strain evidence="2">NBRC 104271</strain>
    </source>
</reference>
<evidence type="ECO:0000313" key="3">
    <source>
        <dbReference type="Proteomes" id="UP000605992"/>
    </source>
</evidence>
<dbReference type="Proteomes" id="UP000605992">
    <property type="component" value="Unassembled WGS sequence"/>
</dbReference>
<evidence type="ECO:0000313" key="2">
    <source>
        <dbReference type="EMBL" id="GII56072.1"/>
    </source>
</evidence>
<feature type="region of interest" description="Disordered" evidence="1">
    <location>
        <begin position="1"/>
        <end position="22"/>
    </location>
</feature>
<protein>
    <submittedName>
        <fullName evidence="2">Uncharacterized protein</fullName>
    </submittedName>
</protein>
<name>A0A8J3V2D2_9ACTN</name>
<comment type="caution">
    <text evidence="2">The sequence shown here is derived from an EMBL/GenBank/DDBJ whole genome shotgun (WGS) entry which is preliminary data.</text>
</comment>
<dbReference type="EMBL" id="BOOR01000032">
    <property type="protein sequence ID" value="GII56072.1"/>
    <property type="molecule type" value="Genomic_DNA"/>
</dbReference>